<keyword evidence="2" id="KW-1133">Transmembrane helix</keyword>
<feature type="region of interest" description="Disordered" evidence="1">
    <location>
        <begin position="564"/>
        <end position="610"/>
    </location>
</feature>
<name>A0A7S2PPD7_9DINO</name>
<dbReference type="AlphaFoldDB" id="A0A7S2PPD7"/>
<feature type="compositionally biased region" description="Low complexity" evidence="1">
    <location>
        <begin position="579"/>
        <end position="594"/>
    </location>
</feature>
<evidence type="ECO:0008006" key="4">
    <source>
        <dbReference type="Google" id="ProtNLM"/>
    </source>
</evidence>
<dbReference type="InterPro" id="IPR035897">
    <property type="entry name" value="Toll_tir_struct_dom_sf"/>
</dbReference>
<feature type="compositionally biased region" description="Acidic residues" evidence="1">
    <location>
        <begin position="564"/>
        <end position="577"/>
    </location>
</feature>
<proteinExistence type="predicted"/>
<evidence type="ECO:0000256" key="2">
    <source>
        <dbReference type="SAM" id="Phobius"/>
    </source>
</evidence>
<dbReference type="SUPFAM" id="SSF52200">
    <property type="entry name" value="Toll/Interleukin receptor TIR domain"/>
    <property type="match status" value="1"/>
</dbReference>
<feature type="transmembrane region" description="Helical" evidence="2">
    <location>
        <begin position="427"/>
        <end position="447"/>
    </location>
</feature>
<feature type="transmembrane region" description="Helical" evidence="2">
    <location>
        <begin position="323"/>
        <end position="345"/>
    </location>
</feature>
<reference evidence="3" key="1">
    <citation type="submission" date="2021-01" db="EMBL/GenBank/DDBJ databases">
        <authorList>
            <person name="Corre E."/>
            <person name="Pelletier E."/>
            <person name="Niang G."/>
            <person name="Scheremetjew M."/>
            <person name="Finn R."/>
            <person name="Kale V."/>
            <person name="Holt S."/>
            <person name="Cochrane G."/>
            <person name="Meng A."/>
            <person name="Brown T."/>
            <person name="Cohen L."/>
        </authorList>
    </citation>
    <scope>NUCLEOTIDE SEQUENCE</scope>
    <source>
        <strain evidence="3">RCC3387</strain>
    </source>
</reference>
<gene>
    <name evidence="3" type="ORF">BRAN1462_LOCUS41375</name>
</gene>
<sequence>MMCGSAGVAAATACDRESGAPNDGAADLQPSLAPIAVLANGGSPPSVIHQKIGHSYGRGASTCSASTLRAFGFSNRALLRGTAVSDVLRGRARVLGKQPCTQQHYDLSAPVDRIDAFISHNWSVSRGKKFLALALHFNLFPAAVAATAVSAVAFALTVVGCLPPIHEVFDGTAKPTGVWCQLLGMLTFVLSLFYWHDVSVFFRGCGSGQKVFLDKTCLHQTDMALKQEGIKNLAAFILYSDSMVVLYSETYLEKLWTVYELATFLLLYPSGLLQVQPVLFPKFVLAGTLLICCSRAIFAVFYLPSIVEVRRPLESAWHVETELALNLAAFLPPIVGLAIACRLWAREFDNIHKHVKAFSITKASCLDERDRRIVERNVATFARHVGFVTATTARTEALASFDELVQREVPYLLKASLGRVGVPYRHAVMMFAVYFPYTMDMIAGYALEGKANARVVFGSLLWCVSLCFGIGPLCVALCFWMTRASLCLTSCIATLLCFCCIVMTTTMAYCVLIEGVANMLYSWSMKSALDLALFFFFDAILVLIAAVVFGRPRLTAVRRRLADSDSDDSPLTEELTEDNCSSSGNSERSESCSSHPEGDSSIGIVVSPPE</sequence>
<feature type="transmembrane region" description="Helical" evidence="2">
    <location>
        <begin position="283"/>
        <end position="303"/>
    </location>
</feature>
<feature type="transmembrane region" description="Helical" evidence="2">
    <location>
        <begin position="176"/>
        <end position="195"/>
    </location>
</feature>
<organism evidence="3">
    <name type="scientific">Zooxanthella nutricula</name>
    <dbReference type="NCBI Taxonomy" id="1333877"/>
    <lineage>
        <taxon>Eukaryota</taxon>
        <taxon>Sar</taxon>
        <taxon>Alveolata</taxon>
        <taxon>Dinophyceae</taxon>
        <taxon>Peridiniales</taxon>
        <taxon>Peridiniales incertae sedis</taxon>
        <taxon>Zooxanthella</taxon>
    </lineage>
</organism>
<protein>
    <recommendedName>
        <fullName evidence="4">Transmembrane protein</fullName>
    </recommendedName>
</protein>
<feature type="transmembrane region" description="Helical" evidence="2">
    <location>
        <begin position="528"/>
        <end position="550"/>
    </location>
</feature>
<feature type="transmembrane region" description="Helical" evidence="2">
    <location>
        <begin position="492"/>
        <end position="516"/>
    </location>
</feature>
<feature type="transmembrane region" description="Helical" evidence="2">
    <location>
        <begin position="459"/>
        <end position="480"/>
    </location>
</feature>
<feature type="transmembrane region" description="Helical" evidence="2">
    <location>
        <begin position="130"/>
        <end position="156"/>
    </location>
</feature>
<keyword evidence="2" id="KW-0472">Membrane</keyword>
<evidence type="ECO:0000256" key="1">
    <source>
        <dbReference type="SAM" id="MobiDB-lite"/>
    </source>
</evidence>
<evidence type="ECO:0000313" key="3">
    <source>
        <dbReference type="EMBL" id="CAD9611438.1"/>
    </source>
</evidence>
<dbReference type="EMBL" id="HBGW01064882">
    <property type="protein sequence ID" value="CAD9611438.1"/>
    <property type="molecule type" value="Transcribed_RNA"/>
</dbReference>
<keyword evidence="2" id="KW-0812">Transmembrane</keyword>
<accession>A0A7S2PPD7</accession>